<gene>
    <name evidence="3" type="ORF">F8B43_4889</name>
</gene>
<proteinExistence type="predicted"/>
<keyword evidence="1" id="KW-1133">Transmembrane helix</keyword>
<feature type="signal peptide" evidence="2">
    <location>
        <begin position="1"/>
        <end position="20"/>
    </location>
</feature>
<dbReference type="EMBL" id="WEKV01000020">
    <property type="protein sequence ID" value="KAB7782134.1"/>
    <property type="molecule type" value="Genomic_DNA"/>
</dbReference>
<evidence type="ECO:0000256" key="2">
    <source>
        <dbReference type="SAM" id="SignalP"/>
    </source>
</evidence>
<sequence length="49" mass="4754">MAALAALTLGVCAAAGFARAALRGSPSALAVGVVDAAAGALCWLAWWLP</sequence>
<keyword evidence="2" id="KW-0732">Signal</keyword>
<keyword evidence="1" id="KW-0472">Membrane</keyword>
<evidence type="ECO:0000313" key="3">
    <source>
        <dbReference type="EMBL" id="KAB7782134.1"/>
    </source>
</evidence>
<dbReference type="Proteomes" id="UP000469949">
    <property type="component" value="Unassembled WGS sequence"/>
</dbReference>
<accession>A0A833J0Y2</accession>
<feature type="transmembrane region" description="Helical" evidence="1">
    <location>
        <begin position="28"/>
        <end position="48"/>
    </location>
</feature>
<keyword evidence="1" id="KW-0812">Transmembrane</keyword>
<name>A0A833J0Y2_9HYPH</name>
<evidence type="ECO:0000313" key="4">
    <source>
        <dbReference type="Proteomes" id="UP000469949"/>
    </source>
</evidence>
<organism evidence="3 4">
    <name type="scientific">Methylorubrum populi</name>
    <dbReference type="NCBI Taxonomy" id="223967"/>
    <lineage>
        <taxon>Bacteria</taxon>
        <taxon>Pseudomonadati</taxon>
        <taxon>Pseudomonadota</taxon>
        <taxon>Alphaproteobacteria</taxon>
        <taxon>Hyphomicrobiales</taxon>
        <taxon>Methylobacteriaceae</taxon>
        <taxon>Methylorubrum</taxon>
    </lineage>
</organism>
<reference evidence="3 4" key="1">
    <citation type="submission" date="2019-10" db="EMBL/GenBank/DDBJ databases">
        <title>Draft Genome Sequence of the Caffeine Degrading Methylotroph Methylorubrum populi PINKEL.</title>
        <authorList>
            <person name="Dawson S.C."/>
            <person name="Zhang X."/>
            <person name="Wright M.E."/>
            <person name="Sharma G."/>
            <person name="Langner J.T."/>
            <person name="Ditty J.L."/>
            <person name="Subuyuj G.A."/>
        </authorList>
    </citation>
    <scope>NUCLEOTIDE SEQUENCE [LARGE SCALE GENOMIC DNA]</scope>
    <source>
        <strain evidence="3 4">Pinkel</strain>
    </source>
</reference>
<feature type="chain" id="PRO_5032406250" evidence="2">
    <location>
        <begin position="21"/>
        <end position="49"/>
    </location>
</feature>
<comment type="caution">
    <text evidence="3">The sequence shown here is derived from an EMBL/GenBank/DDBJ whole genome shotgun (WGS) entry which is preliminary data.</text>
</comment>
<protein>
    <submittedName>
        <fullName evidence="3">Uncharacterized protein</fullName>
    </submittedName>
</protein>
<evidence type="ECO:0000256" key="1">
    <source>
        <dbReference type="SAM" id="Phobius"/>
    </source>
</evidence>
<dbReference type="AlphaFoldDB" id="A0A833J0Y2"/>